<dbReference type="PANTHER" id="PTHR33112">
    <property type="entry name" value="DOMAIN PROTEIN, PUTATIVE-RELATED"/>
    <property type="match status" value="1"/>
</dbReference>
<dbReference type="EMBL" id="WVTB01000050">
    <property type="protein sequence ID" value="KAF3804316.1"/>
    <property type="molecule type" value="Genomic_DNA"/>
</dbReference>
<evidence type="ECO:0000313" key="3">
    <source>
        <dbReference type="Proteomes" id="UP000613401"/>
    </source>
</evidence>
<dbReference type="SMART" id="SM00220">
    <property type="entry name" value="S_TKc"/>
    <property type="match status" value="1"/>
</dbReference>
<dbReference type="GO" id="GO:0004672">
    <property type="term" value="F:protein kinase activity"/>
    <property type="evidence" value="ECO:0007669"/>
    <property type="project" value="InterPro"/>
</dbReference>
<protein>
    <recommendedName>
        <fullName evidence="1">Protein kinase domain-containing protein</fullName>
    </recommendedName>
</protein>
<dbReference type="InterPro" id="IPR000719">
    <property type="entry name" value="Prot_kinase_dom"/>
</dbReference>
<comment type="caution">
    <text evidence="2">The sequence shown here is derived from an EMBL/GenBank/DDBJ whole genome shotgun (WGS) entry which is preliminary data.</text>
</comment>
<dbReference type="CDD" id="cd00180">
    <property type="entry name" value="PKc"/>
    <property type="match status" value="1"/>
</dbReference>
<evidence type="ECO:0000313" key="2">
    <source>
        <dbReference type="EMBL" id="KAF3804316.1"/>
    </source>
</evidence>
<dbReference type="PROSITE" id="PS50011">
    <property type="entry name" value="PROTEIN_KINASE_DOM"/>
    <property type="match status" value="1"/>
</dbReference>
<gene>
    <name evidence="2" type="ORF">GCG54_00000668</name>
</gene>
<dbReference type="RefSeq" id="XP_045263475.1">
    <property type="nucleotide sequence ID" value="XM_045400802.1"/>
</dbReference>
<dbReference type="InterPro" id="IPR011009">
    <property type="entry name" value="Kinase-like_dom_sf"/>
</dbReference>
<dbReference type="Pfam" id="PF00069">
    <property type="entry name" value="Pkinase"/>
    <property type="match status" value="1"/>
</dbReference>
<dbReference type="GO" id="GO:0005524">
    <property type="term" value="F:ATP binding"/>
    <property type="evidence" value="ECO:0007669"/>
    <property type="project" value="InterPro"/>
</dbReference>
<feature type="domain" description="Protein kinase" evidence="1">
    <location>
        <begin position="182"/>
        <end position="479"/>
    </location>
</feature>
<dbReference type="SUPFAM" id="SSF56112">
    <property type="entry name" value="Protein kinase-like (PK-like)"/>
    <property type="match status" value="1"/>
</dbReference>
<dbReference type="InterPro" id="IPR010730">
    <property type="entry name" value="HET"/>
</dbReference>
<accession>A0A8H4CIB2</accession>
<evidence type="ECO:0000259" key="1">
    <source>
        <dbReference type="PROSITE" id="PS50011"/>
    </source>
</evidence>
<dbReference type="AlphaFoldDB" id="A0A8H4CIB2"/>
<name>A0A8H4CIB2_COLGL</name>
<sequence>MTNQNAPNPVSYRSITRELKNPPKFGKPPKDHCDPFLPESRVHTLVQRDRVESTLRAKIPTLTHSDLKKLTNYVMDKASKVFLTLVRSEAVPGHLELFQSHGFTDADLPIGLNGDNGDGICSVGLDGKPKDPNGQSLDLFDNWSDATIETFFQRQWIFLAPTFRKAQFEYKFDHHCSLPFVDLQDEYPHKGAFGAVRRLGLQIEYTDFLTFDKTDKSAKPYVEVAVKVLTSTPAVDVKKFYRKEMETLKVMRRLKDDHLIRAIAVYKKGKQKCFVFPWAHGGSLQDLWKRDRTKLSKELVTWAIAQMYGISSAIEKLHGSGEEGIRHGDIKPLNILHFPKSRDGSSWGTLVVADVGLAKLHKDYTDLREGTTTKHGTTMYEPPEMENFAVKTTTISRRYDVWSLGCVFLEFTTWLLYGKAGLDQFYGNLTASKTYRFWIGSPRGPILHPVVGSLIKRIKNDVKQNTALWRLAELVSSWLLVGIDEDRRMAGQPTKYTGRATALELVEELRGIRNIGSKNGSYYFDSDMKTIAEQRPDPNLNIATDQGVALRSEQRTTKLDDMWRNIPDNSWGRILTQRLDWGPLRPAVESSRLCSPCRNTNFLNFRLELDRSLGDLSRASDECPMCCFLFHCISKRSLNWDEMVKLSSSNDEHTFLSSINGAPAISLYFDPESHGQIPARAQLGLPLLPEPGSPQQFNLLKQWVELCNTRHQCLQTKERPSGQMPTRLLYVGTGCDPSLRLIETNDGKVNGHYVALSHCWGVLNKEQRVCTYADNIEMFKKTIPSQTLPHTFRDAVTVTRALGVSYLWIDSLCIIQEDDEDWRSEAARMEDVFSSAYCTIAASSSTSSLDGFIAKRAQRAAVGIRTSQGTLYLAEAIDDFETHVEKGVLNTRGWVLQERALSRRTVHFTSTQMYWECGEGVHCETLAELGNRQSMFLGDSNFPTYGLEYYRDERIRLVQYLYQVYSGLSLTKSHDRSKAILGLQKRLGSTFKSKAMYGVISKYFERTFLWQADVPGSLSQIHYESSQTVPSWSWMAVMGRIRYMDIPFGEVTWTGDLENPFKPGFDDTEWNGRLVAKAKRLAIDDGEFAERCKVDLSLYKFEPRSWKCVVVGESKVANEDGDKNQYVLLIRKRSSVVATTVYERVGVGILLQTQIGLRSIKVHLV</sequence>
<dbReference type="Gene3D" id="1.10.510.10">
    <property type="entry name" value="Transferase(Phosphotransferase) domain 1"/>
    <property type="match status" value="1"/>
</dbReference>
<dbReference type="Pfam" id="PF06985">
    <property type="entry name" value="HET"/>
    <property type="match status" value="1"/>
</dbReference>
<dbReference type="PANTHER" id="PTHR33112:SF10">
    <property type="entry name" value="TOL"/>
    <property type="match status" value="1"/>
</dbReference>
<dbReference type="Proteomes" id="UP000613401">
    <property type="component" value="Unassembled WGS sequence"/>
</dbReference>
<organism evidence="2 3">
    <name type="scientific">Colletotrichum gloeosporioides</name>
    <name type="common">Anthracnose fungus</name>
    <name type="synonym">Glomerella cingulata</name>
    <dbReference type="NCBI Taxonomy" id="474922"/>
    <lineage>
        <taxon>Eukaryota</taxon>
        <taxon>Fungi</taxon>
        <taxon>Dikarya</taxon>
        <taxon>Ascomycota</taxon>
        <taxon>Pezizomycotina</taxon>
        <taxon>Sordariomycetes</taxon>
        <taxon>Hypocreomycetidae</taxon>
        <taxon>Glomerellales</taxon>
        <taxon>Glomerellaceae</taxon>
        <taxon>Colletotrichum</taxon>
        <taxon>Colletotrichum gloeosporioides species complex</taxon>
    </lineage>
</organism>
<proteinExistence type="predicted"/>
<dbReference type="GeneID" id="69007840"/>
<reference evidence="2" key="2">
    <citation type="submission" date="2020-03" db="EMBL/GenBank/DDBJ databases">
        <authorList>
            <person name="Fu F.-F."/>
            <person name="Chen J."/>
        </authorList>
    </citation>
    <scope>NUCLEOTIDE SEQUENCE</scope>
    <source>
        <strain evidence="2">Lc1</strain>
    </source>
</reference>
<reference evidence="2" key="1">
    <citation type="journal article" date="2020" name="Phytopathology">
        <title>Genome sequence and comparative analysis of Colletotrichum gloeosporioides isolated from Liriodendron leaves.</title>
        <authorList>
            <person name="Fu F.F."/>
            <person name="Hao Z."/>
            <person name="Wang P."/>
            <person name="Lu Y."/>
            <person name="Xue L.J."/>
            <person name="Wei G."/>
            <person name="Tian Y."/>
            <person name="Baishi H."/>
            <person name="Xu H."/>
            <person name="Shi J."/>
            <person name="Cheng T."/>
            <person name="Wang G."/>
            <person name="Yi Y."/>
            <person name="Chen J."/>
        </authorList>
    </citation>
    <scope>NUCLEOTIDE SEQUENCE</scope>
    <source>
        <strain evidence="2">Lc1</strain>
    </source>
</reference>
<keyword evidence="3" id="KW-1185">Reference proteome</keyword>